<gene>
    <name evidence="1" type="ORF">ACE1CA_12495</name>
</gene>
<dbReference type="PANTHER" id="PTHR38009:SF1">
    <property type="entry name" value="CONSERVED HYPOTHETICAL PHAGE TAIL PROTEIN"/>
    <property type="match status" value="1"/>
</dbReference>
<accession>A0ABV4WJT7</accession>
<dbReference type="InterPro" id="IPR011747">
    <property type="entry name" value="CHP02241"/>
</dbReference>
<keyword evidence="2" id="KW-1185">Reference proteome</keyword>
<name>A0ABV4WJT7_9CYAN</name>
<dbReference type="Proteomes" id="UP001576780">
    <property type="component" value="Unassembled WGS sequence"/>
</dbReference>
<dbReference type="EMBL" id="JBHFNT010000106">
    <property type="protein sequence ID" value="MFB2835342.1"/>
    <property type="molecule type" value="Genomic_DNA"/>
</dbReference>
<reference evidence="1 2" key="1">
    <citation type="submission" date="2024-09" db="EMBL/GenBank/DDBJ databases">
        <title>Floridaenema gen nov. (Aerosakkonemataceae, Aerosakkonematales ord. nov., Cyanobacteria) from benthic tropical and subtropical fresh waters, with the description of four new species.</title>
        <authorList>
            <person name="Moretto J.A."/>
            <person name="Berthold D.E."/>
            <person name="Lefler F.W."/>
            <person name="Huang I.-S."/>
            <person name="Laughinghouse H. IV."/>
        </authorList>
    </citation>
    <scope>NUCLEOTIDE SEQUENCE [LARGE SCALE GENOMIC DNA]</scope>
    <source>
        <strain evidence="1 2">BLCC-F167</strain>
    </source>
</reference>
<organism evidence="1 2">
    <name type="scientific">Floridaenema evergladense BLCC-F167</name>
    <dbReference type="NCBI Taxonomy" id="3153639"/>
    <lineage>
        <taxon>Bacteria</taxon>
        <taxon>Bacillati</taxon>
        <taxon>Cyanobacteriota</taxon>
        <taxon>Cyanophyceae</taxon>
        <taxon>Oscillatoriophycideae</taxon>
        <taxon>Aerosakkonematales</taxon>
        <taxon>Aerosakkonemataceae</taxon>
        <taxon>Floridanema</taxon>
        <taxon>Floridanema evergladense</taxon>
    </lineage>
</organism>
<evidence type="ECO:0000313" key="2">
    <source>
        <dbReference type="Proteomes" id="UP001576780"/>
    </source>
</evidence>
<comment type="caution">
    <text evidence="1">The sequence shown here is derived from an EMBL/GenBank/DDBJ whole genome shotgun (WGS) entry which is preliminary data.</text>
</comment>
<evidence type="ECO:0000313" key="1">
    <source>
        <dbReference type="EMBL" id="MFB2835342.1"/>
    </source>
</evidence>
<proteinExistence type="predicted"/>
<dbReference type="NCBIfam" id="TIGR02241">
    <property type="entry name" value="conserved hypothetical phage tail region protein"/>
    <property type="match status" value="1"/>
</dbReference>
<dbReference type="RefSeq" id="WP_413277756.1">
    <property type="nucleotide sequence ID" value="NZ_JBHFNT010000106.1"/>
</dbReference>
<dbReference type="Pfam" id="PF06841">
    <property type="entry name" value="Phage_T4_gp19"/>
    <property type="match status" value="1"/>
</dbReference>
<dbReference type="PANTHER" id="PTHR38009">
    <property type="entry name" value="CONSERVED HYPOTHETICAL PHAGE TAIL PROTEIN"/>
    <property type="match status" value="1"/>
</dbReference>
<protein>
    <submittedName>
        <fullName evidence="1">Phage tail protein</fullName>
    </submittedName>
</protein>
<sequence>MAIPGIRSDPFPAFNFLVSLIDSSSVLGSITSAINFVAGGGFTECSGLESTLQVEEYSEGGENRFVHKFPTRITYSNIILKRGVTLSEDLWNWHASYINGNGKRRNGVIILNNELQIPIKTWVFKRGLPLKWTGPTFNAAQSAIAVETLEIMHEGLELISAGTALAQAGEAINSAF</sequence>
<dbReference type="InterPro" id="IPR010667">
    <property type="entry name" value="Phage_T4_Gp19"/>
</dbReference>